<sequence>MYDILPVCFGLDLMRVSSKSQ</sequence>
<dbReference type="AlphaFoldDB" id="A0A0A9BBI1"/>
<protein>
    <submittedName>
        <fullName evidence="1">Uncharacterized protein</fullName>
    </submittedName>
</protein>
<accession>A0A0A9BBI1</accession>
<evidence type="ECO:0000313" key="1">
    <source>
        <dbReference type="EMBL" id="JAD56632.1"/>
    </source>
</evidence>
<proteinExistence type="predicted"/>
<dbReference type="EMBL" id="GBRH01241263">
    <property type="protein sequence ID" value="JAD56632.1"/>
    <property type="molecule type" value="Transcribed_RNA"/>
</dbReference>
<organism evidence="1">
    <name type="scientific">Arundo donax</name>
    <name type="common">Giant reed</name>
    <name type="synonym">Donax arundinaceus</name>
    <dbReference type="NCBI Taxonomy" id="35708"/>
    <lineage>
        <taxon>Eukaryota</taxon>
        <taxon>Viridiplantae</taxon>
        <taxon>Streptophyta</taxon>
        <taxon>Embryophyta</taxon>
        <taxon>Tracheophyta</taxon>
        <taxon>Spermatophyta</taxon>
        <taxon>Magnoliopsida</taxon>
        <taxon>Liliopsida</taxon>
        <taxon>Poales</taxon>
        <taxon>Poaceae</taxon>
        <taxon>PACMAD clade</taxon>
        <taxon>Arundinoideae</taxon>
        <taxon>Arundineae</taxon>
        <taxon>Arundo</taxon>
    </lineage>
</organism>
<reference evidence="1" key="2">
    <citation type="journal article" date="2015" name="Data Brief">
        <title>Shoot transcriptome of the giant reed, Arundo donax.</title>
        <authorList>
            <person name="Barrero R.A."/>
            <person name="Guerrero F.D."/>
            <person name="Moolhuijzen P."/>
            <person name="Goolsby J.A."/>
            <person name="Tidwell J."/>
            <person name="Bellgard S.E."/>
            <person name="Bellgard M.I."/>
        </authorList>
    </citation>
    <scope>NUCLEOTIDE SEQUENCE</scope>
    <source>
        <tissue evidence="1">Shoot tissue taken approximately 20 cm above the soil surface</tissue>
    </source>
</reference>
<reference evidence="1" key="1">
    <citation type="submission" date="2014-09" db="EMBL/GenBank/DDBJ databases">
        <authorList>
            <person name="Magalhaes I.L.F."/>
            <person name="Oliveira U."/>
            <person name="Santos F.R."/>
            <person name="Vidigal T.H.D.A."/>
            <person name="Brescovit A.D."/>
            <person name="Santos A.J."/>
        </authorList>
    </citation>
    <scope>NUCLEOTIDE SEQUENCE</scope>
    <source>
        <tissue evidence="1">Shoot tissue taken approximately 20 cm above the soil surface</tissue>
    </source>
</reference>
<name>A0A0A9BBI1_ARUDO</name>